<sequence length="364" mass="39136">MAIKEKKPWRQTPLVESEVLSQAAGCRIFLKLETLQPGRSFKSRGVGNYLLCALKRAENPDLVHFYSSSGGNAGIAAVLAANFLCRPCTVVVPTATKPMMVAKIKAAGASEVIQYGVSWKEADTYLREVVMKQAEERGEQGVHVPPFDHPDIWDGNSTIVNELRQQFTEMGESAPDVIACSVGGGGLFNGVLQGLEVHGPQWDKTTVVAMETEGAASLGRSLEKGEHVTLPKITSQATTLGATRVSERTYELATKYRATGKVRNAILTDAEAAMGCWRFADDERTLVELSCGVTMALCYGGRLKKVLGRAVHPDEKIVMVVCGGHGVTLGMIEQWRQEFGDVDADAMNGHSDSVPSAITAPNGA</sequence>
<dbReference type="EMBL" id="JAUTXU010000047">
    <property type="protein sequence ID" value="KAK3715672.1"/>
    <property type="molecule type" value="Genomic_DNA"/>
</dbReference>
<dbReference type="Proteomes" id="UP001281147">
    <property type="component" value="Unassembled WGS sequence"/>
</dbReference>
<comment type="caution">
    <text evidence="1">The sequence shown here is derived from an EMBL/GenBank/DDBJ whole genome shotgun (WGS) entry which is preliminary data.</text>
</comment>
<proteinExistence type="predicted"/>
<protein>
    <submittedName>
        <fullName evidence="1">Catabolic L-serine/threonine dehydratase</fullName>
        <ecNumber evidence="1">4.3.1.1</ecNumber>
    </submittedName>
</protein>
<keyword evidence="2" id="KW-1185">Reference proteome</keyword>
<accession>A0ACC3NHN9</accession>
<gene>
    <name evidence="1" type="primary">CHA1_1</name>
    <name evidence="1" type="ORF">LTR37_006897</name>
</gene>
<dbReference type="EC" id="4.3.1.1" evidence="1"/>
<evidence type="ECO:0000313" key="2">
    <source>
        <dbReference type="Proteomes" id="UP001281147"/>
    </source>
</evidence>
<name>A0ACC3NHN9_9PEZI</name>
<keyword evidence="1" id="KW-0456">Lyase</keyword>
<organism evidence="1 2">
    <name type="scientific">Vermiconidia calcicola</name>
    <dbReference type="NCBI Taxonomy" id="1690605"/>
    <lineage>
        <taxon>Eukaryota</taxon>
        <taxon>Fungi</taxon>
        <taxon>Dikarya</taxon>
        <taxon>Ascomycota</taxon>
        <taxon>Pezizomycotina</taxon>
        <taxon>Dothideomycetes</taxon>
        <taxon>Dothideomycetidae</taxon>
        <taxon>Mycosphaerellales</taxon>
        <taxon>Extremaceae</taxon>
        <taxon>Vermiconidia</taxon>
    </lineage>
</organism>
<evidence type="ECO:0000313" key="1">
    <source>
        <dbReference type="EMBL" id="KAK3715672.1"/>
    </source>
</evidence>
<reference evidence="1" key="1">
    <citation type="submission" date="2023-07" db="EMBL/GenBank/DDBJ databases">
        <title>Black Yeasts Isolated from many extreme environments.</title>
        <authorList>
            <person name="Coleine C."/>
            <person name="Stajich J.E."/>
            <person name="Selbmann L."/>
        </authorList>
    </citation>
    <scope>NUCLEOTIDE SEQUENCE</scope>
    <source>
        <strain evidence="1">CCFEE 5714</strain>
    </source>
</reference>